<dbReference type="PANTHER" id="PTHR45527:SF1">
    <property type="entry name" value="FATTY ACID SYNTHASE"/>
    <property type="match status" value="1"/>
</dbReference>
<dbReference type="GO" id="GO:0072330">
    <property type="term" value="P:monocarboxylic acid biosynthetic process"/>
    <property type="evidence" value="ECO:0007669"/>
    <property type="project" value="UniProtKB-ARBA"/>
</dbReference>
<dbReference type="PROSITE" id="PS50075">
    <property type="entry name" value="CARRIER"/>
    <property type="match status" value="1"/>
</dbReference>
<keyword evidence="6" id="KW-1185">Reference proteome</keyword>
<dbReference type="GO" id="GO:0005737">
    <property type="term" value="C:cytoplasm"/>
    <property type="evidence" value="ECO:0007669"/>
    <property type="project" value="TreeGrafter"/>
</dbReference>
<evidence type="ECO:0000313" key="6">
    <source>
        <dbReference type="Proteomes" id="UP000612899"/>
    </source>
</evidence>
<evidence type="ECO:0000259" key="4">
    <source>
        <dbReference type="PROSITE" id="PS50075"/>
    </source>
</evidence>
<evidence type="ECO:0000256" key="1">
    <source>
        <dbReference type="ARBA" id="ARBA00001957"/>
    </source>
</evidence>
<dbReference type="InterPro" id="IPR020806">
    <property type="entry name" value="PKS_PP-bd"/>
</dbReference>
<dbReference type="InterPro" id="IPR036736">
    <property type="entry name" value="ACP-like_sf"/>
</dbReference>
<dbReference type="Pfam" id="PF00550">
    <property type="entry name" value="PP-binding"/>
    <property type="match status" value="1"/>
</dbReference>
<dbReference type="PROSITE" id="PS00012">
    <property type="entry name" value="PHOSPHOPANTETHEINE"/>
    <property type="match status" value="1"/>
</dbReference>
<comment type="cofactor">
    <cofactor evidence="1">
        <name>pantetheine 4'-phosphate</name>
        <dbReference type="ChEBI" id="CHEBI:47942"/>
    </cofactor>
</comment>
<name>A0A8J3VCY1_9ACTN</name>
<keyword evidence="3" id="KW-0597">Phosphoprotein</keyword>
<dbReference type="SMART" id="SM00823">
    <property type="entry name" value="PKS_PP"/>
    <property type="match status" value="1"/>
</dbReference>
<dbReference type="InterPro" id="IPR009081">
    <property type="entry name" value="PP-bd_ACP"/>
</dbReference>
<protein>
    <recommendedName>
        <fullName evidence="4">Carrier domain-containing protein</fullName>
    </recommendedName>
</protein>
<dbReference type="InterPro" id="IPR006162">
    <property type="entry name" value="Ppantetheine_attach_site"/>
</dbReference>
<evidence type="ECO:0000313" key="5">
    <source>
        <dbReference type="EMBL" id="GIH02021.1"/>
    </source>
</evidence>
<dbReference type="GO" id="GO:0043041">
    <property type="term" value="P:amino acid activation for nonribosomal peptide biosynthetic process"/>
    <property type="evidence" value="ECO:0007669"/>
    <property type="project" value="TreeGrafter"/>
</dbReference>
<comment type="caution">
    <text evidence="5">The sequence shown here is derived from an EMBL/GenBank/DDBJ whole genome shotgun (WGS) entry which is preliminary data.</text>
</comment>
<dbReference type="PANTHER" id="PTHR45527">
    <property type="entry name" value="NONRIBOSOMAL PEPTIDE SYNTHETASE"/>
    <property type="match status" value="1"/>
</dbReference>
<dbReference type="SUPFAM" id="SSF47336">
    <property type="entry name" value="ACP-like"/>
    <property type="match status" value="1"/>
</dbReference>
<evidence type="ECO:0000256" key="2">
    <source>
        <dbReference type="ARBA" id="ARBA00022450"/>
    </source>
</evidence>
<dbReference type="Gene3D" id="1.10.1200.10">
    <property type="entry name" value="ACP-like"/>
    <property type="match status" value="1"/>
</dbReference>
<evidence type="ECO:0000256" key="3">
    <source>
        <dbReference type="ARBA" id="ARBA00022553"/>
    </source>
</evidence>
<keyword evidence="2" id="KW-0596">Phosphopantetheine</keyword>
<dbReference type="AlphaFoldDB" id="A0A8J3VCY1"/>
<proteinExistence type="predicted"/>
<dbReference type="FunFam" id="1.10.1200.10:FF:000016">
    <property type="entry name" value="Non-ribosomal peptide synthase"/>
    <property type="match status" value="1"/>
</dbReference>
<dbReference type="Proteomes" id="UP000612899">
    <property type="component" value="Unassembled WGS sequence"/>
</dbReference>
<sequence>MSDQVMALAVARVWREVLGMHHAGPHDGFFDLGGDSLVATKLVARLRKELGIQVSLLTIFENPTIAELVDELQVLDELESDAHA</sequence>
<gene>
    <name evidence="5" type="ORF">Rhe02_00880</name>
</gene>
<accession>A0A8J3VCY1</accession>
<dbReference type="GO" id="GO:0031177">
    <property type="term" value="F:phosphopantetheine binding"/>
    <property type="evidence" value="ECO:0007669"/>
    <property type="project" value="InterPro"/>
</dbReference>
<organism evidence="5 6">
    <name type="scientific">Rhizocola hellebori</name>
    <dbReference type="NCBI Taxonomy" id="1392758"/>
    <lineage>
        <taxon>Bacteria</taxon>
        <taxon>Bacillati</taxon>
        <taxon>Actinomycetota</taxon>
        <taxon>Actinomycetes</taxon>
        <taxon>Micromonosporales</taxon>
        <taxon>Micromonosporaceae</taxon>
        <taxon>Rhizocola</taxon>
    </lineage>
</organism>
<dbReference type="GO" id="GO:0044550">
    <property type="term" value="P:secondary metabolite biosynthetic process"/>
    <property type="evidence" value="ECO:0007669"/>
    <property type="project" value="TreeGrafter"/>
</dbReference>
<feature type="domain" description="Carrier" evidence="4">
    <location>
        <begin position="1"/>
        <end position="76"/>
    </location>
</feature>
<reference evidence="5" key="1">
    <citation type="submission" date="2021-01" db="EMBL/GenBank/DDBJ databases">
        <title>Whole genome shotgun sequence of Rhizocola hellebori NBRC 109834.</title>
        <authorList>
            <person name="Komaki H."/>
            <person name="Tamura T."/>
        </authorList>
    </citation>
    <scope>NUCLEOTIDE SEQUENCE</scope>
    <source>
        <strain evidence="5">NBRC 109834</strain>
    </source>
</reference>
<dbReference type="EMBL" id="BONY01000001">
    <property type="protein sequence ID" value="GIH02021.1"/>
    <property type="molecule type" value="Genomic_DNA"/>
</dbReference>
<dbReference type="RefSeq" id="WP_203905973.1">
    <property type="nucleotide sequence ID" value="NZ_BONY01000001.1"/>
</dbReference>